<dbReference type="RefSeq" id="WP_134356104.1">
    <property type="nucleotide sequence ID" value="NZ_CP038033.1"/>
</dbReference>
<organism evidence="8 10">
    <name type="scientific">Nitrosococcus wardiae</name>
    <dbReference type="NCBI Taxonomy" id="1814290"/>
    <lineage>
        <taxon>Bacteria</taxon>
        <taxon>Pseudomonadati</taxon>
        <taxon>Pseudomonadota</taxon>
        <taxon>Gammaproteobacteria</taxon>
        <taxon>Chromatiales</taxon>
        <taxon>Chromatiaceae</taxon>
        <taxon>Nitrosococcus</taxon>
    </lineage>
</organism>
<dbReference type="GO" id="GO:0006310">
    <property type="term" value="P:DNA recombination"/>
    <property type="evidence" value="ECO:0007669"/>
    <property type="project" value="UniProtKB-KW"/>
</dbReference>
<keyword evidence="4" id="KW-0233">DNA recombination</keyword>
<dbReference type="InterPro" id="IPR025166">
    <property type="entry name" value="Integrase_DNA_bind_dom"/>
</dbReference>
<dbReference type="InterPro" id="IPR044068">
    <property type="entry name" value="CB"/>
</dbReference>
<dbReference type="PANTHER" id="PTHR30629:SF2">
    <property type="entry name" value="PROPHAGE INTEGRASE INTS-RELATED"/>
    <property type="match status" value="1"/>
</dbReference>
<reference evidence="8 10" key="1">
    <citation type="submission" date="2019-03" db="EMBL/GenBank/DDBJ databases">
        <title>The genome sequence of Nitrosococcus wardiae strain D1FHST reveals the archetypal metabolic capacity of ammonia-oxidizing Gammaproteobacteria.</title>
        <authorList>
            <person name="Wang L."/>
            <person name="Lim C.K."/>
            <person name="Hanson T.E."/>
            <person name="Dang H."/>
            <person name="Klotz M.G."/>
        </authorList>
    </citation>
    <scope>NUCLEOTIDE SEQUENCE [LARGE SCALE GENOMIC DNA]</scope>
    <source>
        <strain evidence="8 10">D1FHS</strain>
    </source>
</reference>
<dbReference type="Gene3D" id="3.30.160.390">
    <property type="entry name" value="Integrase, DNA-binding domain"/>
    <property type="match status" value="1"/>
</dbReference>
<dbReference type="InterPro" id="IPR053876">
    <property type="entry name" value="Phage_int_M"/>
</dbReference>
<evidence type="ECO:0000256" key="5">
    <source>
        <dbReference type="PROSITE-ProRule" id="PRU01248"/>
    </source>
</evidence>
<dbReference type="PROSITE" id="PS51900">
    <property type="entry name" value="CB"/>
    <property type="match status" value="1"/>
</dbReference>
<dbReference type="InterPro" id="IPR002104">
    <property type="entry name" value="Integrase_catalytic"/>
</dbReference>
<protein>
    <submittedName>
        <fullName evidence="8">Site-specific integrase</fullName>
    </submittedName>
</protein>
<dbReference type="PANTHER" id="PTHR30629">
    <property type="entry name" value="PROPHAGE INTEGRASE"/>
    <property type="match status" value="1"/>
</dbReference>
<dbReference type="PROSITE" id="PS51898">
    <property type="entry name" value="TYR_RECOMBINASE"/>
    <property type="match status" value="1"/>
</dbReference>
<dbReference type="InterPro" id="IPR011010">
    <property type="entry name" value="DNA_brk_join_enz"/>
</dbReference>
<accession>A0A4P7BXH2</accession>
<dbReference type="InterPro" id="IPR038488">
    <property type="entry name" value="Integrase_DNA-bd_sf"/>
</dbReference>
<dbReference type="InterPro" id="IPR050808">
    <property type="entry name" value="Phage_Integrase"/>
</dbReference>
<dbReference type="InterPro" id="IPR010998">
    <property type="entry name" value="Integrase_recombinase_N"/>
</dbReference>
<comment type="similarity">
    <text evidence="1">Belongs to the 'phage' integrase family.</text>
</comment>
<dbReference type="OrthoDB" id="9795573at2"/>
<proteinExistence type="inferred from homology"/>
<dbReference type="Proteomes" id="UP000294325">
    <property type="component" value="Chromosome"/>
</dbReference>
<evidence type="ECO:0000313" key="8">
    <source>
        <dbReference type="EMBL" id="QBQ53086.1"/>
    </source>
</evidence>
<dbReference type="GO" id="GO:0003677">
    <property type="term" value="F:DNA binding"/>
    <property type="evidence" value="ECO:0007669"/>
    <property type="project" value="UniProtKB-UniRule"/>
</dbReference>
<sequence>MRFTDSAIKKLKPKESRFEVFEDGRPGFGLRVTPKGKKSWFWLYRHNGRPRRVTFGSYPEVDLYTAHLKHAEAQQLLSQGLDPGDLETARKQQERHAITVNTLAKEYLIRHAKPNKRSWEADERMLNKDVLPAWGRIKAKGITRRDVVLLLDGIQDRSAPVAANRTLSLIKRLFNFGVERAMLDVSPAAGIRPPAKETPRDRVLSEDEIKAFWTGLEKTHMAERIQLALKFQLLTAQRKGEILSAIWDQFDFNQAVWTIPGSIAKNGRTHTVHLSPQALEIAQRLHFLGGDYLLPGKKGDRPMTGRNIDKELRLALPTLGTNHFTSHDLRRTAASHMTGIGIPRLVVSKILNHTDRGDITAIYDRHDYNAEKRQALEAWGRKVDQIVYGGECAEVVVLKKY</sequence>
<dbReference type="KEGG" id="nwr:E3U44_00110"/>
<dbReference type="Pfam" id="PF22022">
    <property type="entry name" value="Phage_int_M"/>
    <property type="match status" value="1"/>
</dbReference>
<evidence type="ECO:0000313" key="10">
    <source>
        <dbReference type="Proteomes" id="UP000294325"/>
    </source>
</evidence>
<keyword evidence="10" id="KW-1185">Reference proteome</keyword>
<evidence type="ECO:0000256" key="1">
    <source>
        <dbReference type="ARBA" id="ARBA00008857"/>
    </source>
</evidence>
<dbReference type="GO" id="GO:0015074">
    <property type="term" value="P:DNA integration"/>
    <property type="evidence" value="ECO:0007669"/>
    <property type="project" value="UniProtKB-KW"/>
</dbReference>
<dbReference type="EMBL" id="CP038033">
    <property type="protein sequence ID" value="QBQ56366.1"/>
    <property type="molecule type" value="Genomic_DNA"/>
</dbReference>
<evidence type="ECO:0000259" key="7">
    <source>
        <dbReference type="PROSITE" id="PS51900"/>
    </source>
</evidence>
<keyword evidence="3 5" id="KW-0238">DNA-binding</keyword>
<dbReference type="CDD" id="cd00801">
    <property type="entry name" value="INT_P4_C"/>
    <property type="match status" value="1"/>
</dbReference>
<evidence type="ECO:0000256" key="2">
    <source>
        <dbReference type="ARBA" id="ARBA00022908"/>
    </source>
</evidence>
<evidence type="ECO:0000256" key="3">
    <source>
        <dbReference type="ARBA" id="ARBA00023125"/>
    </source>
</evidence>
<name>A0A4P7BXH2_9GAMM</name>
<evidence type="ECO:0000313" key="9">
    <source>
        <dbReference type="EMBL" id="QBQ56366.1"/>
    </source>
</evidence>
<dbReference type="InterPro" id="IPR013762">
    <property type="entry name" value="Integrase-like_cat_sf"/>
</dbReference>
<evidence type="ECO:0000256" key="4">
    <source>
        <dbReference type="ARBA" id="ARBA00023172"/>
    </source>
</evidence>
<evidence type="ECO:0000259" key="6">
    <source>
        <dbReference type="PROSITE" id="PS51898"/>
    </source>
</evidence>
<dbReference type="SUPFAM" id="SSF56349">
    <property type="entry name" value="DNA breaking-rejoining enzymes"/>
    <property type="match status" value="1"/>
</dbReference>
<dbReference type="Pfam" id="PF13356">
    <property type="entry name" value="Arm-DNA-bind_3"/>
    <property type="match status" value="1"/>
</dbReference>
<dbReference type="AlphaFoldDB" id="A0A4P7BXH2"/>
<gene>
    <name evidence="8" type="ORF">E3U44_00110</name>
    <name evidence="9" type="ORF">E3U44_19070</name>
</gene>
<dbReference type="KEGG" id="nwr:E3U44_19070"/>
<feature type="domain" description="Tyr recombinase" evidence="6">
    <location>
        <begin position="199"/>
        <end position="377"/>
    </location>
</feature>
<keyword evidence="2" id="KW-0229">DNA integration</keyword>
<feature type="domain" description="Core-binding (CB)" evidence="7">
    <location>
        <begin position="98"/>
        <end position="178"/>
    </location>
</feature>
<dbReference type="EMBL" id="CP038033">
    <property type="protein sequence ID" value="QBQ53086.1"/>
    <property type="molecule type" value="Genomic_DNA"/>
</dbReference>
<dbReference type="Pfam" id="PF00589">
    <property type="entry name" value="Phage_integrase"/>
    <property type="match status" value="1"/>
</dbReference>
<dbReference type="Gene3D" id="1.10.443.10">
    <property type="entry name" value="Intergrase catalytic core"/>
    <property type="match status" value="1"/>
</dbReference>
<dbReference type="Gene3D" id="1.10.150.130">
    <property type="match status" value="1"/>
</dbReference>